<comment type="caution">
    <text evidence="3">The sequence shown here is derived from an EMBL/GenBank/DDBJ whole genome shotgun (WGS) entry which is preliminary data.</text>
</comment>
<dbReference type="Pfam" id="PF00881">
    <property type="entry name" value="Nitroreductase"/>
    <property type="match status" value="1"/>
</dbReference>
<name>A0A941D5K2_9MICO</name>
<evidence type="ECO:0000259" key="1">
    <source>
        <dbReference type="Pfam" id="PF00881"/>
    </source>
</evidence>
<dbReference type="RefSeq" id="WP_211601697.1">
    <property type="nucleotide sequence ID" value="NZ_JAGSNF010000004.1"/>
</dbReference>
<dbReference type="EMBL" id="JAGSNF010000004">
    <property type="protein sequence ID" value="MBR7742529.1"/>
    <property type="molecule type" value="Genomic_DNA"/>
</dbReference>
<gene>
    <name evidence="3" type="ORF">KC207_04405</name>
</gene>
<dbReference type="Gene3D" id="3.40.109.10">
    <property type="entry name" value="NADH Oxidase"/>
    <property type="match status" value="1"/>
</dbReference>
<accession>A0A941D5K2</accession>
<evidence type="ECO:0000313" key="3">
    <source>
        <dbReference type="EMBL" id="MBR7742529.1"/>
    </source>
</evidence>
<dbReference type="CDD" id="cd02142">
    <property type="entry name" value="McbC_SagB-like_oxidoreductase"/>
    <property type="match status" value="1"/>
</dbReference>
<evidence type="ECO:0000313" key="4">
    <source>
        <dbReference type="Proteomes" id="UP000677016"/>
    </source>
</evidence>
<protein>
    <submittedName>
        <fullName evidence="3">SagB family peptide dehydrogenase</fullName>
    </submittedName>
</protein>
<dbReference type="SUPFAM" id="SSF55469">
    <property type="entry name" value="FMN-dependent nitroreductase-like"/>
    <property type="match status" value="1"/>
</dbReference>
<reference evidence="3" key="1">
    <citation type="submission" date="2021-04" db="EMBL/GenBank/DDBJ databases">
        <title>Phycicoccus avicenniae sp. nov., a novel endophytic actinomycetes isolated from branch of Avicennia mariana.</title>
        <authorList>
            <person name="Tuo L."/>
        </authorList>
    </citation>
    <scope>NUCLEOTIDE SEQUENCE</scope>
    <source>
        <strain evidence="3">BSK3Z-2</strain>
    </source>
</reference>
<dbReference type="InterPro" id="IPR029479">
    <property type="entry name" value="Nitroreductase"/>
</dbReference>
<feature type="domain" description="Nitroreductase" evidence="1">
    <location>
        <begin position="271"/>
        <end position="454"/>
    </location>
</feature>
<dbReference type="Pfam" id="PF22767">
    <property type="entry name" value="ThcOx"/>
    <property type="match status" value="1"/>
</dbReference>
<dbReference type="InterPro" id="IPR000415">
    <property type="entry name" value="Nitroreductase-like"/>
</dbReference>
<dbReference type="AlphaFoldDB" id="A0A941D5K2"/>
<organism evidence="3 4">
    <name type="scientific">Phycicoccus avicenniae</name>
    <dbReference type="NCBI Taxonomy" id="2828860"/>
    <lineage>
        <taxon>Bacteria</taxon>
        <taxon>Bacillati</taxon>
        <taxon>Actinomycetota</taxon>
        <taxon>Actinomycetes</taxon>
        <taxon>Micrococcales</taxon>
        <taxon>Intrasporangiaceae</taxon>
        <taxon>Phycicoccus</taxon>
    </lineage>
</organism>
<sequence length="485" mass="52558">MTPLPAVGLLEGRAGLRPSVAADLDGEDLVLDGAGRVTRLRGLPVPVREHLAGNGATVGDDLPDEARRAADALLGRLAHLATNRLTLAEHEVMRHEGTTRATGYTPHPPSDDDVVRLDRFALLRSREDQLVLECPRSVHRFVLTSPEARSLAAEVAVPRRVGDLPTLPGGLAAAELLGHWAGAGLLERADADGTFRSDTDEVLRQWDFHDLLMHSRSRSGRWDEPLGALSPHRGLVDPLPAVTDPRPECARVVALPDPPPWSGGLSLADAVRQRRSVRDYADAPVTLVELATFLHRSFRDRARFDPPVGSAEESKVSRPYPSGGGLYEHELYLTVRRCDGLDPGVYHYDALRHRLELVDDDPEPARAMLAVAAAATGHPSSPDVLLTLTARFQRMSWRYRSIAYANVLRTTGAIYQTMYLVATDLDLAPCALGNGDADLSARVLGLDWLRESSVGDFVLGRRDAADVVAGEPLAGWTVLGSGDPD</sequence>
<dbReference type="InterPro" id="IPR052544">
    <property type="entry name" value="Bacteriocin_Proc_Enz"/>
</dbReference>
<dbReference type="PANTHER" id="PTHR43745">
    <property type="entry name" value="NITROREDUCTASE MJ1384-RELATED"/>
    <property type="match status" value="1"/>
</dbReference>
<proteinExistence type="predicted"/>
<keyword evidence="4" id="KW-1185">Reference proteome</keyword>
<dbReference type="InterPro" id="IPR054488">
    <property type="entry name" value="ThcOx_dom2"/>
</dbReference>
<dbReference type="GO" id="GO:0016491">
    <property type="term" value="F:oxidoreductase activity"/>
    <property type="evidence" value="ECO:0007669"/>
    <property type="project" value="InterPro"/>
</dbReference>
<dbReference type="InterPro" id="IPR020051">
    <property type="entry name" value="SagB-type_dehydrogenase"/>
</dbReference>
<dbReference type="Proteomes" id="UP000677016">
    <property type="component" value="Unassembled WGS sequence"/>
</dbReference>
<evidence type="ECO:0000259" key="2">
    <source>
        <dbReference type="Pfam" id="PF22767"/>
    </source>
</evidence>
<feature type="domain" description="Cyanobactin oxidase ThcOx second" evidence="2">
    <location>
        <begin position="115"/>
        <end position="222"/>
    </location>
</feature>
<dbReference type="NCBIfam" id="TIGR03605">
    <property type="entry name" value="antibiot_sagB"/>
    <property type="match status" value="1"/>
</dbReference>
<dbReference type="PANTHER" id="PTHR43745:SF2">
    <property type="entry name" value="NITROREDUCTASE MJ1384-RELATED"/>
    <property type="match status" value="1"/>
</dbReference>